<evidence type="ECO:0000256" key="1">
    <source>
        <dbReference type="SAM" id="MobiDB-lite"/>
    </source>
</evidence>
<accession>R8HR43</accession>
<feature type="non-terminal residue" evidence="2">
    <location>
        <position position="1"/>
    </location>
</feature>
<feature type="region of interest" description="Disordered" evidence="1">
    <location>
        <begin position="1"/>
        <end position="48"/>
    </location>
</feature>
<feature type="compositionally biased region" description="Polar residues" evidence="1">
    <location>
        <begin position="69"/>
        <end position="87"/>
    </location>
</feature>
<reference evidence="2 3" key="1">
    <citation type="submission" date="2012-12" db="EMBL/GenBank/DDBJ databases">
        <title>The Genome Sequence of Bacillus cereus VD021.</title>
        <authorList>
            <consortium name="The Broad Institute Genome Sequencing Platform"/>
            <consortium name="The Broad Institute Genome Sequencing Center for Infectious Disease"/>
            <person name="Feldgarden M."/>
            <person name="Van der Auwera G.A."/>
            <person name="Mahillon J."/>
            <person name="Duprez V."/>
            <person name="Timmery S."/>
            <person name="Mattelet C."/>
            <person name="Dierick K."/>
            <person name="Sun M."/>
            <person name="Yu Z."/>
            <person name="Zhu L."/>
            <person name="Hu X."/>
            <person name="Shank E.B."/>
            <person name="Swiecicka I."/>
            <person name="Hansen B.M."/>
            <person name="Andrup L."/>
            <person name="Walker B."/>
            <person name="Young S.K."/>
            <person name="Zeng Q."/>
            <person name="Gargeya S."/>
            <person name="Fitzgerald M."/>
            <person name="Haas B."/>
            <person name="Abouelleil A."/>
            <person name="Alvarado L."/>
            <person name="Arachchi H.M."/>
            <person name="Berlin A.M."/>
            <person name="Chapman S.B."/>
            <person name="Dewar J."/>
            <person name="Goldberg J."/>
            <person name="Griggs A."/>
            <person name="Gujja S."/>
            <person name="Hansen M."/>
            <person name="Howarth C."/>
            <person name="Imamovic A."/>
            <person name="Larimer J."/>
            <person name="McCowan C."/>
            <person name="Murphy C."/>
            <person name="Neiman D."/>
            <person name="Pearson M."/>
            <person name="Priest M."/>
            <person name="Roberts A."/>
            <person name="Saif S."/>
            <person name="Shea T."/>
            <person name="Sisk P."/>
            <person name="Sykes S."/>
            <person name="Wortman J."/>
            <person name="Nusbaum C."/>
            <person name="Birren B."/>
        </authorList>
    </citation>
    <scope>NUCLEOTIDE SEQUENCE [LARGE SCALE GENOMIC DNA]</scope>
    <source>
        <strain evidence="2 3">VD021</strain>
    </source>
</reference>
<proteinExistence type="predicted"/>
<feature type="region of interest" description="Disordered" evidence="1">
    <location>
        <begin position="62"/>
        <end position="89"/>
    </location>
</feature>
<dbReference type="EMBL" id="AHES01000018">
    <property type="protein sequence ID" value="EOO75393.1"/>
    <property type="molecule type" value="Genomic_DNA"/>
</dbReference>
<gene>
    <name evidence="2" type="ORF">IIC_02342</name>
</gene>
<dbReference type="Proteomes" id="UP000014040">
    <property type="component" value="Unassembled WGS sequence"/>
</dbReference>
<dbReference type="HOGENOM" id="CLU_035687_0_0_9"/>
<sequence>AAQTGFNTINGLPMGQKGGNDFASGIGSQRGNAQSNAQGNAGAAQSGFNSINGTPFGIKGGSDFARGIGSQSGQANSAGNQVKSSGESGIKGSDTYSLGSDFASGFARGIRGGGSLAASAAQGLASMAMGAAKRWLEVRSPSRKVKREIGFHFGSGFALGIQSSTDLVENESRALSMNAYDSLANGLNPNKLANAGIKMANGIASGIKSQSSIIRDALQDTVSGAMDGIRSIRSEEIFSLQGDNPLTKYFNAIFIDGDWQNDWVTHIPESMRDMVREIGRQMERFEGLSVYDVGRLSKWREVLSDNPNVIQYRSDNNNPDKQTRQPTQIVNHFYNQDTSEVIRQQQRVLNEVAFTWGGTS</sequence>
<feature type="compositionally biased region" description="Polar residues" evidence="1">
    <location>
        <begin position="1"/>
        <end position="10"/>
    </location>
</feature>
<evidence type="ECO:0000313" key="2">
    <source>
        <dbReference type="EMBL" id="EOO75393.1"/>
    </source>
</evidence>
<comment type="caution">
    <text evidence="2">The sequence shown here is derived from an EMBL/GenBank/DDBJ whole genome shotgun (WGS) entry which is preliminary data.</text>
</comment>
<evidence type="ECO:0000313" key="3">
    <source>
        <dbReference type="Proteomes" id="UP000014040"/>
    </source>
</evidence>
<evidence type="ECO:0008006" key="4">
    <source>
        <dbReference type="Google" id="ProtNLM"/>
    </source>
</evidence>
<protein>
    <recommendedName>
        <fullName evidence="4">Phage tail tape measure protein, TP901 family, core region</fullName>
    </recommendedName>
</protein>
<feature type="compositionally biased region" description="Low complexity" evidence="1">
    <location>
        <begin position="31"/>
        <end position="48"/>
    </location>
</feature>
<dbReference type="PATRIC" id="fig|1053224.3.peg.2393"/>
<organism evidence="2 3">
    <name type="scientific">Bacillus cereus VD021</name>
    <dbReference type="NCBI Taxonomy" id="1053224"/>
    <lineage>
        <taxon>Bacteria</taxon>
        <taxon>Bacillati</taxon>
        <taxon>Bacillota</taxon>
        <taxon>Bacilli</taxon>
        <taxon>Bacillales</taxon>
        <taxon>Bacillaceae</taxon>
        <taxon>Bacillus</taxon>
        <taxon>Bacillus cereus group</taxon>
    </lineage>
</organism>
<dbReference type="AlphaFoldDB" id="R8HR43"/>
<name>R8HR43_BACCE</name>